<dbReference type="CDD" id="cd01450">
    <property type="entry name" value="vWFA_subfamily_ECM"/>
    <property type="match status" value="2"/>
</dbReference>
<feature type="compositionally biased region" description="Basic and acidic residues" evidence="3">
    <location>
        <begin position="291"/>
        <end position="304"/>
    </location>
</feature>
<feature type="region of interest" description="Disordered" evidence="3">
    <location>
        <begin position="254"/>
        <end position="312"/>
    </location>
</feature>
<comment type="subcellular location">
    <subcellularLocation>
        <location evidence="1">Secreted</location>
        <location evidence="1">Extracellular space</location>
    </subcellularLocation>
</comment>
<feature type="region of interest" description="Disordered" evidence="3">
    <location>
        <begin position="51"/>
        <end position="91"/>
    </location>
</feature>
<feature type="compositionally biased region" description="Basic and acidic residues" evidence="3">
    <location>
        <begin position="435"/>
        <end position="452"/>
    </location>
</feature>
<feature type="region of interest" description="Disordered" evidence="3">
    <location>
        <begin position="503"/>
        <end position="531"/>
    </location>
</feature>
<dbReference type="OMA" id="TDYAGSP"/>
<feature type="region of interest" description="Disordered" evidence="3">
    <location>
        <begin position="337"/>
        <end position="383"/>
    </location>
</feature>
<keyword evidence="2" id="KW-1015">Disulfide bond</keyword>
<evidence type="ECO:0000259" key="4">
    <source>
        <dbReference type="PROSITE" id="PS50234"/>
    </source>
</evidence>
<dbReference type="InterPro" id="IPR001881">
    <property type="entry name" value="EGF-like_Ca-bd_dom"/>
</dbReference>
<dbReference type="InterPro" id="IPR003961">
    <property type="entry name" value="FN3_dom"/>
</dbReference>
<feature type="region of interest" description="Disordered" evidence="3">
    <location>
        <begin position="1"/>
        <end position="25"/>
    </location>
</feature>
<dbReference type="Gene3D" id="2.10.25.10">
    <property type="entry name" value="Laminin"/>
    <property type="match status" value="1"/>
</dbReference>
<dbReference type="Pfam" id="PF00092">
    <property type="entry name" value="VWA"/>
    <property type="match status" value="2"/>
</dbReference>
<feature type="region of interest" description="Disordered" evidence="3">
    <location>
        <begin position="122"/>
        <end position="167"/>
    </location>
</feature>
<feature type="region of interest" description="Disordered" evidence="3">
    <location>
        <begin position="1199"/>
        <end position="1240"/>
    </location>
</feature>
<dbReference type="InterPro" id="IPR013783">
    <property type="entry name" value="Ig-like_fold"/>
</dbReference>
<dbReference type="GO" id="GO:0005576">
    <property type="term" value="C:extracellular region"/>
    <property type="evidence" value="ECO:0007669"/>
    <property type="project" value="UniProtKB-SubCell"/>
</dbReference>
<dbReference type="PROSITE" id="PS50234">
    <property type="entry name" value="VWFA"/>
    <property type="match status" value="3"/>
</dbReference>
<dbReference type="Proteomes" id="UP000031036">
    <property type="component" value="Unassembled WGS sequence"/>
</dbReference>
<dbReference type="SMART" id="SM00179">
    <property type="entry name" value="EGF_CA"/>
    <property type="match status" value="1"/>
</dbReference>
<dbReference type="InterPro" id="IPR036116">
    <property type="entry name" value="FN3_sf"/>
</dbReference>
<accession>A0A0B2VXS2</accession>
<dbReference type="SUPFAM" id="SSF53300">
    <property type="entry name" value="vWA-like"/>
    <property type="match status" value="3"/>
</dbReference>
<feature type="region of interest" description="Disordered" evidence="3">
    <location>
        <begin position="408"/>
        <end position="475"/>
    </location>
</feature>
<evidence type="ECO:0000259" key="5">
    <source>
        <dbReference type="PROSITE" id="PS50853"/>
    </source>
</evidence>
<dbReference type="PANTHER" id="PTHR31460:SF3">
    <property type="entry name" value="MESOCENTIN"/>
    <property type="match status" value="1"/>
</dbReference>
<dbReference type="SMART" id="SM00327">
    <property type="entry name" value="VWA"/>
    <property type="match status" value="3"/>
</dbReference>
<dbReference type="PROSITE" id="PS01187">
    <property type="entry name" value="EGF_CA"/>
    <property type="match status" value="1"/>
</dbReference>
<dbReference type="Gene3D" id="3.40.50.410">
    <property type="entry name" value="von Willebrand factor, type A domain"/>
    <property type="match status" value="3"/>
</dbReference>
<dbReference type="SUPFAM" id="SSF50952">
    <property type="entry name" value="Soluble quinoprotein glucose dehydrogenase"/>
    <property type="match status" value="2"/>
</dbReference>
<comment type="caution">
    <text evidence="6">The sequence shown here is derived from an EMBL/GenBank/DDBJ whole genome shotgun (WGS) entry which is preliminary data.</text>
</comment>
<dbReference type="SUPFAM" id="SSF57196">
    <property type="entry name" value="EGF/Laminin"/>
    <property type="match status" value="1"/>
</dbReference>
<dbReference type="CDD" id="cd00054">
    <property type="entry name" value="EGF_CA"/>
    <property type="match status" value="1"/>
</dbReference>
<reference evidence="6 7" key="1">
    <citation type="submission" date="2014-11" db="EMBL/GenBank/DDBJ databases">
        <title>Genetic blueprint of the zoonotic pathogen Toxocara canis.</title>
        <authorList>
            <person name="Zhu X.-Q."/>
            <person name="Korhonen P.K."/>
            <person name="Cai H."/>
            <person name="Young N.D."/>
            <person name="Nejsum P."/>
            <person name="von Samson-Himmelstjerna G."/>
            <person name="Boag P.R."/>
            <person name="Tan P."/>
            <person name="Li Q."/>
            <person name="Min J."/>
            <person name="Yang Y."/>
            <person name="Wang X."/>
            <person name="Fang X."/>
            <person name="Hall R.S."/>
            <person name="Hofmann A."/>
            <person name="Sternberg P.W."/>
            <person name="Jex A.R."/>
            <person name="Gasser R.B."/>
        </authorList>
    </citation>
    <scope>NUCLEOTIDE SEQUENCE [LARGE SCALE GENOMIC DNA]</scope>
    <source>
        <strain evidence="6">PN_DK_2014</strain>
    </source>
</reference>
<feature type="compositionally biased region" description="Basic and acidic residues" evidence="3">
    <location>
        <begin position="147"/>
        <end position="164"/>
    </location>
</feature>
<evidence type="ECO:0000256" key="3">
    <source>
        <dbReference type="SAM" id="MobiDB-lite"/>
    </source>
</evidence>
<feature type="region of interest" description="Disordered" evidence="3">
    <location>
        <begin position="1149"/>
        <end position="1169"/>
    </location>
</feature>
<dbReference type="Gene3D" id="2.60.40.10">
    <property type="entry name" value="Immunoglobulins"/>
    <property type="match status" value="1"/>
</dbReference>
<dbReference type="OrthoDB" id="10045365at2759"/>
<dbReference type="CDD" id="cd00063">
    <property type="entry name" value="FN3"/>
    <property type="match status" value="1"/>
</dbReference>
<dbReference type="PROSITE" id="PS50853">
    <property type="entry name" value="FN3"/>
    <property type="match status" value="1"/>
</dbReference>
<dbReference type="InterPro" id="IPR011041">
    <property type="entry name" value="Quinoprot_gluc/sorb_DH_b-prop"/>
</dbReference>
<dbReference type="SUPFAM" id="SSF49265">
    <property type="entry name" value="Fibronectin type III"/>
    <property type="match status" value="1"/>
</dbReference>
<dbReference type="STRING" id="6265.A0A0B2VXS2"/>
<feature type="domain" description="VWFA" evidence="4">
    <location>
        <begin position="1666"/>
        <end position="1841"/>
    </location>
</feature>
<feature type="region of interest" description="Disordered" evidence="3">
    <location>
        <begin position="701"/>
        <end position="743"/>
    </location>
</feature>
<keyword evidence="7" id="KW-1185">Reference proteome</keyword>
<dbReference type="GO" id="GO:0005509">
    <property type="term" value="F:calcium ion binding"/>
    <property type="evidence" value="ECO:0007669"/>
    <property type="project" value="InterPro"/>
</dbReference>
<dbReference type="InterPro" id="IPR053224">
    <property type="entry name" value="Sensory_adhesion_molecule"/>
</dbReference>
<dbReference type="EMBL" id="JPKZ01000254">
    <property type="protein sequence ID" value="KHN88326.1"/>
    <property type="molecule type" value="Genomic_DNA"/>
</dbReference>
<feature type="region of interest" description="Disordered" evidence="3">
    <location>
        <begin position="206"/>
        <end position="240"/>
    </location>
</feature>
<gene>
    <name evidence="6" type="primary">dig-1</name>
    <name evidence="6" type="ORF">Tcan_11033</name>
</gene>
<evidence type="ECO:0000313" key="6">
    <source>
        <dbReference type="EMBL" id="KHN88326.1"/>
    </source>
</evidence>
<feature type="domain" description="VWFA" evidence="4">
    <location>
        <begin position="1447"/>
        <end position="1624"/>
    </location>
</feature>
<evidence type="ECO:0000256" key="1">
    <source>
        <dbReference type="ARBA" id="ARBA00004239"/>
    </source>
</evidence>
<feature type="region of interest" description="Disordered" evidence="3">
    <location>
        <begin position="555"/>
        <end position="599"/>
    </location>
</feature>
<evidence type="ECO:0000256" key="2">
    <source>
        <dbReference type="ARBA" id="ARBA00023157"/>
    </source>
</evidence>
<feature type="region of interest" description="Disordered" evidence="3">
    <location>
        <begin position="793"/>
        <end position="814"/>
    </location>
</feature>
<feature type="region of interest" description="Disordered" evidence="3">
    <location>
        <begin position="637"/>
        <end position="669"/>
    </location>
</feature>
<sequence>MPVPEDRYGRPLGPDGRLLPTDDGGNYIYPAIGPDGRPLPTDANKIPVYPVVDADGRPLPTGDSGAVVGPDGEPIPTDVSGRPVDADGSPLPTDLYGRVIFVEGTETVKTLPTDEAGRVIRPVIGPEGEPLPTDSSGRSIGAFGKPVPKDEHGRPLGPDRKVLPTDDDGNYVYPALGHDGRPLPTDVNKKPVYPVVDRNGQLLPTDETGAVIGPNGQPIPTDSSGRPVGADGSPLPTDSAGNIVYAEGTETTKTLPTDETGRVIHPVIGPDGEPLATDESGKPMDAFGRPIPEDRYGRPLDPHGRLLSTDDDGNYLYPAVGLDGRPLPTDVNKKPVYPVVNADGRPLPTDDTGAVVGPDGEPVPTDASGRPVDADGSPLPTDPYGRVIFVEGTETVKTLPTDEAGRVIRPIVGPDGEPLPTDRSGRPIGAFARPVPKDRYGRPLGPDRRVLPTDDDGNYIYPAIGPDGRPLPTDINKRPVYPVIGPDGEPLPTDETGAVVGPDGEPIPTDRAGRPVGADGSPLPTDPSGRILITQSSMAPKTLPTDETGRVIRPIVGPDGEPLPTDSSGKLIGAFGRPVPKDRYGRPVGPDGKVLPTDDDGNYIYPALGHDGRPLPTDVNKKPVYPVVDENGHPLPTDESGTVIGPNGQPIPTDSSGRPVGADGSPLPTDSAGNIVYAEGTETAKTLPTDETGRVIHPVIGPDGEPLATDESGKPVDAFGRPLPEDRYGRPLGPDGRLLPTNDDGGYMYPAIGPDGRPLPTDANRRPVYPVVDADGRPLPTDDMGAVVGLDGEPIPTDASGRPVDADGSPLPTDASGMISYRGKEKADHERGPDVVYPVTGPDGEPLSTVPSLDALGRGVKVDESGQALGPSGEVVSTDAMGNFIYPVTGPDKHPLPTDVHKRPIYPIVDRNGKVLPTDESGYFLNWRGQPIPTDSSGRPVGDDGSPLPTDALGNAVYTEGIGAERTLPTDESGRIIYPVTGPDGKLLPTDESGVFLDVYGRPVPTDELGRPVDSEGKVLPTDESGNYIRPAVGYDGRPLRTDVNGRPLYPVVDRDGAVLPTNDAGVPIDHAGKPLPTDASGIPLGRDGLPLPTDSSGNFAFDDAEGFAKISSTSPPSRIIFAVTGPDGEPLPTDLSGFPVDVAGVPVSTDESGQPVGPDGSVLPTDADGNYRYPLLAPDGRPLPTDINKKPVYSVLGPDGHLLPTDESGAVVGPDGELLPTDSSGRPLAADGSILPSDSSGRILFSEDKQKAVILPTDENGDVIYPVTGPDGEPLPAATRPSGLSSPSVPYIILMPDGSPLPTDASHRYIDENGTPLRFDHYGRPLSAQGQLLNKDASGNYIYPTVVQDKPYTATSPIPKYDLVNKDGSPLPTDSTGRFLDENGRPILTDSLGYPINGTHYIFEKNEHGQFVYKPKDLLEELAPITSESFTTSRKSPYCIVNSNVDVLLLLDASANVRVVDYRIMKEFIENFLTDHFNLRKNRVRVGVLKYGDKVEVPFALGDYDNEVQLMSKISETRRMRGSAHLGAALRDAVGEFLISGSTETPKVVIVFSNGKSSDDPSGNARVLREDVGALVYLIDAGGQGDSEQNIAVVGASNPQRIISLDEWRGSDSETIGPIADELCQLLPQLDESDTRQTWPSRKTTLDSERTTPARICTRIDFQADVMFVLDSSENFSPEQYANLKEGLSTLIDETFDLSPDVVQVGFVEYSDKASVPVALGHYEDKVQLLTDIANSEQLLGEAIVLKGLDAARQQFVQHGRKNVPRILLLITNGINRGNAAHAAEDLRERYTVELFVLAVNASGEAMKMLNRLAGEELAHQKVIPLSGADKLHGIELAYVGRTLCGLVEPAAATIKPRFTDEPERHKTTKRDVSKFLEAKRKDGEEPAVKSSRLPWRTTRVFEPTPLCKDGFLRPYQLTIVVDATARSTPKDLQLVLSHITNFVTTRFSAESGRMQLNLITVDSNNVTLREPNFGVDSIEEKFALVKQTRGDELSAKLGRGIDEAVMMATEFAVKGVNQIILIVSADGTSSDDAIPSAEFARSHYQHNIIAISIRTPASELLKELAEGNPTRVIHFSEWSIGSELFGSWLAHAICDYVATSTTKKMEIPYGTSPTAKRTTLRPTMTEPTNVEVTPLSPNSFSVSWTCCTNNKADYAILYTPDPSLPKWEWQMVAAKCRDSFGKKINNLPADNEYTVCVETRTMAANRTAPINLANCDTVRLNKDTTPPPDYEPIDESTAPCQCLCTDDGNAVIQPTCADVVDQFRPISTLPPATEGECPCKMPAHSGRCPSGYYLNRGSCYDVNECQQQNGGCSHGCVNTPGDFYCACPHGMMRDPVNPKACINVARSFDRIAELLGQYLNANRQDAHGQPIKSGGKGKPVRYKATVKSADDRTISFEWSSMPAVVRRALKWLF</sequence>
<organism evidence="6 7">
    <name type="scientific">Toxocara canis</name>
    <name type="common">Canine roundworm</name>
    <dbReference type="NCBI Taxonomy" id="6265"/>
    <lineage>
        <taxon>Eukaryota</taxon>
        <taxon>Metazoa</taxon>
        <taxon>Ecdysozoa</taxon>
        <taxon>Nematoda</taxon>
        <taxon>Chromadorea</taxon>
        <taxon>Rhabditida</taxon>
        <taxon>Spirurina</taxon>
        <taxon>Ascaridomorpha</taxon>
        <taxon>Ascaridoidea</taxon>
        <taxon>Toxocaridae</taxon>
        <taxon>Toxocara</taxon>
    </lineage>
</organism>
<dbReference type="InterPro" id="IPR002035">
    <property type="entry name" value="VWF_A"/>
</dbReference>
<proteinExistence type="predicted"/>
<name>A0A0B2VXS2_TOXCA</name>
<evidence type="ECO:0000313" key="7">
    <source>
        <dbReference type="Proteomes" id="UP000031036"/>
    </source>
</evidence>
<feature type="domain" description="Fibronectin type-III" evidence="5">
    <location>
        <begin position="2128"/>
        <end position="2230"/>
    </location>
</feature>
<feature type="domain" description="VWFA" evidence="4">
    <location>
        <begin position="1918"/>
        <end position="2095"/>
    </location>
</feature>
<dbReference type="InterPro" id="IPR018097">
    <property type="entry name" value="EGF_Ca-bd_CS"/>
</dbReference>
<dbReference type="PANTHER" id="PTHR31460">
    <property type="match status" value="1"/>
</dbReference>
<protein>
    <submittedName>
        <fullName evidence="6">Mesocentin</fullName>
    </submittedName>
</protein>
<dbReference type="InterPro" id="IPR036465">
    <property type="entry name" value="vWFA_dom_sf"/>
</dbReference>